<dbReference type="AlphaFoldDB" id="A0A1U7M3P0"/>
<gene>
    <name evidence="1" type="ORF">TICRE_20760</name>
</gene>
<dbReference type="OrthoDB" id="9554167at2"/>
<comment type="caution">
    <text evidence="1">The sequence shown here is derived from an EMBL/GenBank/DDBJ whole genome shotgun (WGS) entry which is preliminary data.</text>
</comment>
<keyword evidence="2" id="KW-1185">Reference proteome</keyword>
<evidence type="ECO:0000313" key="1">
    <source>
        <dbReference type="EMBL" id="OLS01934.1"/>
    </source>
</evidence>
<protein>
    <submittedName>
        <fullName evidence="1">Uncharacterized protein</fullName>
    </submittedName>
</protein>
<dbReference type="Proteomes" id="UP000186112">
    <property type="component" value="Unassembled WGS sequence"/>
</dbReference>
<name>A0A1U7M3P0_TISCR</name>
<proteinExistence type="predicted"/>
<evidence type="ECO:0000313" key="2">
    <source>
        <dbReference type="Proteomes" id="UP000186112"/>
    </source>
</evidence>
<organism evidence="1 2">
    <name type="scientific">Tissierella creatinophila DSM 6911</name>
    <dbReference type="NCBI Taxonomy" id="1123403"/>
    <lineage>
        <taxon>Bacteria</taxon>
        <taxon>Bacillati</taxon>
        <taxon>Bacillota</taxon>
        <taxon>Tissierellia</taxon>
        <taxon>Tissierellales</taxon>
        <taxon>Tissierellaceae</taxon>
        <taxon>Tissierella</taxon>
    </lineage>
</organism>
<dbReference type="EMBL" id="LTDM01000053">
    <property type="protein sequence ID" value="OLS01934.1"/>
    <property type="molecule type" value="Genomic_DNA"/>
</dbReference>
<accession>A0A1U7M3P0</accession>
<reference evidence="1 2" key="1">
    <citation type="submission" date="2016-02" db="EMBL/GenBank/DDBJ databases">
        <title>Genome sequence of Tissierella creatinophila DSM 6911.</title>
        <authorList>
            <person name="Poehlein A."/>
            <person name="Daniel R."/>
        </authorList>
    </citation>
    <scope>NUCLEOTIDE SEQUENCE [LARGE SCALE GENOMIC DNA]</scope>
    <source>
        <strain evidence="1 2">DSM 6911</strain>
    </source>
</reference>
<sequence length="263" mass="30107">MRGRRLIQILQDEIGNISYQDNRLILKQIFASNVNITAMTLPGKIAEAVLVRRCQEDEQLNRRLFQLSRRKNAWKSTARRFKAIGTGLKTTQRNFTKRYNPSDPQRDIIWVDDEGIPALMSGSSDIAGIEAGIQVKVSLYGIGYIVDDLTRNRYEVPMLYFPINNDFEKVIDRLVKEQRAYVFDVETGDYRGIRVGEDLVDIRAYDYDAFEEVRDYYPIVYGLINEDIDLVDLVDIAQGNGILENTVLLTALSASNVETIILE</sequence>